<keyword evidence="6" id="KW-1185">Reference proteome</keyword>
<dbReference type="GO" id="GO:0008233">
    <property type="term" value="F:peptidase activity"/>
    <property type="evidence" value="ECO:0007669"/>
    <property type="project" value="UniProtKB-KW"/>
</dbReference>
<reference evidence="5" key="1">
    <citation type="submission" date="2023-03" db="EMBL/GenBank/DDBJ databases">
        <title>Massive genome expansion in bonnet fungi (Mycena s.s.) driven by repeated elements and novel gene families across ecological guilds.</title>
        <authorList>
            <consortium name="Lawrence Berkeley National Laboratory"/>
            <person name="Harder C.B."/>
            <person name="Miyauchi S."/>
            <person name="Viragh M."/>
            <person name="Kuo A."/>
            <person name="Thoen E."/>
            <person name="Andreopoulos B."/>
            <person name="Lu D."/>
            <person name="Skrede I."/>
            <person name="Drula E."/>
            <person name="Henrissat B."/>
            <person name="Morin E."/>
            <person name="Kohler A."/>
            <person name="Barry K."/>
            <person name="LaButti K."/>
            <person name="Morin E."/>
            <person name="Salamov A."/>
            <person name="Lipzen A."/>
            <person name="Mereny Z."/>
            <person name="Hegedus B."/>
            <person name="Baldrian P."/>
            <person name="Stursova M."/>
            <person name="Weitz H."/>
            <person name="Taylor A."/>
            <person name="Grigoriev I.V."/>
            <person name="Nagy L.G."/>
            <person name="Martin F."/>
            <person name="Kauserud H."/>
        </authorList>
    </citation>
    <scope>NUCLEOTIDE SEQUENCE</scope>
    <source>
        <strain evidence="5">CBHHK182m</strain>
    </source>
</reference>
<accession>A0AAD7JF88</accession>
<dbReference type="AlphaFoldDB" id="A0AAD7JF88"/>
<keyword evidence="3" id="KW-0378">Hydrolase</keyword>
<feature type="region of interest" description="Disordered" evidence="4">
    <location>
        <begin position="71"/>
        <end position="127"/>
    </location>
</feature>
<dbReference type="Proteomes" id="UP001215598">
    <property type="component" value="Unassembled WGS sequence"/>
</dbReference>
<evidence type="ECO:0000256" key="1">
    <source>
        <dbReference type="ARBA" id="ARBA00022670"/>
    </source>
</evidence>
<dbReference type="PANTHER" id="PTHR43270">
    <property type="entry name" value="BETA-ALA-HIS DIPEPTIDASE"/>
    <property type="match status" value="1"/>
</dbReference>
<dbReference type="InterPro" id="IPR051458">
    <property type="entry name" value="Cyt/Met_Dipeptidase"/>
</dbReference>
<comment type="caution">
    <text evidence="5">The sequence shown here is derived from an EMBL/GenBank/DDBJ whole genome shotgun (WGS) entry which is preliminary data.</text>
</comment>
<keyword evidence="1" id="KW-0645">Protease</keyword>
<name>A0AAD7JF88_9AGAR</name>
<feature type="compositionally biased region" description="Basic residues" evidence="4">
    <location>
        <begin position="115"/>
        <end position="127"/>
    </location>
</feature>
<evidence type="ECO:0000256" key="3">
    <source>
        <dbReference type="ARBA" id="ARBA00022801"/>
    </source>
</evidence>
<evidence type="ECO:0000313" key="6">
    <source>
        <dbReference type="Proteomes" id="UP001215598"/>
    </source>
</evidence>
<sequence>MSDWLNVDLNKVGVETKQVDLGNHVMYGQTMPLPNAIPGKIGDDKNKKTVLIYGHFDVQSASLSDGWASEPFVLTHSHSPPSPQSKTSSSQATASASRDATAAPQASPAPGPCRRNCRARRVGHRGA</sequence>
<evidence type="ECO:0000313" key="5">
    <source>
        <dbReference type="EMBL" id="KAJ7762213.1"/>
    </source>
</evidence>
<dbReference type="SUPFAM" id="SSF53187">
    <property type="entry name" value="Zn-dependent exopeptidases"/>
    <property type="match status" value="1"/>
</dbReference>
<dbReference type="GO" id="GO:0006508">
    <property type="term" value="P:proteolysis"/>
    <property type="evidence" value="ECO:0007669"/>
    <property type="project" value="UniProtKB-KW"/>
</dbReference>
<dbReference type="Gene3D" id="3.40.630.10">
    <property type="entry name" value="Zn peptidases"/>
    <property type="match status" value="1"/>
</dbReference>
<dbReference type="EMBL" id="JARKIB010000033">
    <property type="protein sequence ID" value="KAJ7762213.1"/>
    <property type="molecule type" value="Genomic_DNA"/>
</dbReference>
<protein>
    <recommendedName>
        <fullName evidence="7">Glutamate carboxypeptidase</fullName>
    </recommendedName>
</protein>
<feature type="compositionally biased region" description="Low complexity" evidence="4">
    <location>
        <begin position="84"/>
        <end position="106"/>
    </location>
</feature>
<dbReference type="PANTHER" id="PTHR43270:SF4">
    <property type="entry name" value="CARNOSINE DIPEPTIDASE 2, ISOFORM A"/>
    <property type="match status" value="1"/>
</dbReference>
<organism evidence="5 6">
    <name type="scientific">Mycena metata</name>
    <dbReference type="NCBI Taxonomy" id="1033252"/>
    <lineage>
        <taxon>Eukaryota</taxon>
        <taxon>Fungi</taxon>
        <taxon>Dikarya</taxon>
        <taxon>Basidiomycota</taxon>
        <taxon>Agaricomycotina</taxon>
        <taxon>Agaricomycetes</taxon>
        <taxon>Agaricomycetidae</taxon>
        <taxon>Agaricales</taxon>
        <taxon>Marasmiineae</taxon>
        <taxon>Mycenaceae</taxon>
        <taxon>Mycena</taxon>
    </lineage>
</organism>
<evidence type="ECO:0000256" key="4">
    <source>
        <dbReference type="SAM" id="MobiDB-lite"/>
    </source>
</evidence>
<gene>
    <name evidence="5" type="ORF">B0H16DRAFT_529349</name>
</gene>
<keyword evidence="2" id="KW-0479">Metal-binding</keyword>
<dbReference type="GO" id="GO:0046872">
    <property type="term" value="F:metal ion binding"/>
    <property type="evidence" value="ECO:0007669"/>
    <property type="project" value="UniProtKB-KW"/>
</dbReference>
<evidence type="ECO:0000256" key="2">
    <source>
        <dbReference type="ARBA" id="ARBA00022723"/>
    </source>
</evidence>
<proteinExistence type="predicted"/>
<evidence type="ECO:0008006" key="7">
    <source>
        <dbReference type="Google" id="ProtNLM"/>
    </source>
</evidence>